<dbReference type="NCBIfam" id="TIGR00043">
    <property type="entry name" value="rRNA maturation RNase YbeY"/>
    <property type="match status" value="1"/>
</dbReference>
<keyword evidence="5 7" id="KW-0378">Hydrolase</keyword>
<dbReference type="NCBIfam" id="NF010570">
    <property type="entry name" value="PRK13963.1"/>
    <property type="match status" value="1"/>
</dbReference>
<keyword evidence="7" id="KW-0690">Ribosome biogenesis</keyword>
<evidence type="ECO:0000256" key="4">
    <source>
        <dbReference type="ARBA" id="ARBA00022759"/>
    </source>
</evidence>
<reference evidence="9 10" key="2">
    <citation type="submission" date="2018-04" db="EMBL/GenBank/DDBJ databases">
        <title>Thauera lacus sp. nov., isolated from an saline lake in Inner Mongolia, China.</title>
        <authorList>
            <person name="Liang Q.-Y."/>
        </authorList>
    </citation>
    <scope>NUCLEOTIDE SEQUENCE [LARGE SCALE GENOMIC DNA]</scope>
    <source>
        <strain evidence="9 10">D20</strain>
    </source>
</reference>
<evidence type="ECO:0000256" key="5">
    <source>
        <dbReference type="ARBA" id="ARBA00022801"/>
    </source>
</evidence>
<dbReference type="GO" id="GO:0004222">
    <property type="term" value="F:metalloendopeptidase activity"/>
    <property type="evidence" value="ECO:0007669"/>
    <property type="project" value="InterPro"/>
</dbReference>
<comment type="similarity">
    <text evidence="1 7">Belongs to the endoribonuclease YbeY family.</text>
</comment>
<feature type="binding site" evidence="7">
    <location>
        <position position="230"/>
    </location>
    <ligand>
        <name>Zn(2+)</name>
        <dbReference type="ChEBI" id="CHEBI:29105"/>
        <note>catalytic</note>
    </ligand>
</feature>
<dbReference type="HAMAP" id="MF_00009">
    <property type="entry name" value="Endoribonucl_YbeY"/>
    <property type="match status" value="1"/>
</dbReference>
<feature type="compositionally biased region" description="Basic residues" evidence="8">
    <location>
        <begin position="1"/>
        <end position="17"/>
    </location>
</feature>
<dbReference type="Proteomes" id="UP000241193">
    <property type="component" value="Unassembled WGS sequence"/>
</dbReference>
<keyword evidence="6 7" id="KW-0862">Zinc</keyword>
<reference evidence="9 10" key="1">
    <citation type="submission" date="2018-03" db="EMBL/GenBank/DDBJ databases">
        <authorList>
            <person name="Keele B.F."/>
        </authorList>
    </citation>
    <scope>NUCLEOTIDE SEQUENCE [LARGE SCALE GENOMIC DNA]</scope>
    <source>
        <strain evidence="9 10">D20</strain>
    </source>
</reference>
<feature type="region of interest" description="Disordered" evidence="8">
    <location>
        <begin position="1"/>
        <end position="20"/>
    </location>
</feature>
<dbReference type="Gene3D" id="3.40.390.30">
    <property type="entry name" value="Metalloproteases ('zincins'), catalytic domain"/>
    <property type="match status" value="1"/>
</dbReference>
<name>A0A2T4IFN8_9RHOO</name>
<dbReference type="InterPro" id="IPR020549">
    <property type="entry name" value="YbeY_CS"/>
</dbReference>
<feature type="binding site" evidence="7">
    <location>
        <position position="226"/>
    </location>
    <ligand>
        <name>Zn(2+)</name>
        <dbReference type="ChEBI" id="CHEBI:29105"/>
        <note>catalytic</note>
    </ligand>
</feature>
<dbReference type="EC" id="3.1.-.-" evidence="7"/>
<evidence type="ECO:0000313" key="9">
    <source>
        <dbReference type="EMBL" id="PTD96600.1"/>
    </source>
</evidence>
<dbReference type="GO" id="GO:0006364">
    <property type="term" value="P:rRNA processing"/>
    <property type="evidence" value="ECO:0007669"/>
    <property type="project" value="UniProtKB-UniRule"/>
</dbReference>
<accession>A0A2T4IFN8</accession>
<dbReference type="PANTHER" id="PTHR46986">
    <property type="entry name" value="ENDORIBONUCLEASE YBEY, CHLOROPLASTIC"/>
    <property type="match status" value="1"/>
</dbReference>
<protein>
    <recommendedName>
        <fullName evidence="7">Endoribonuclease YbeY</fullName>
        <ecNumber evidence="7">3.1.-.-</ecNumber>
    </recommendedName>
</protein>
<evidence type="ECO:0000256" key="1">
    <source>
        <dbReference type="ARBA" id="ARBA00010875"/>
    </source>
</evidence>
<dbReference type="PANTHER" id="PTHR46986:SF1">
    <property type="entry name" value="ENDORIBONUCLEASE YBEY, CHLOROPLASTIC"/>
    <property type="match status" value="1"/>
</dbReference>
<comment type="cofactor">
    <cofactor evidence="7">
        <name>Zn(2+)</name>
        <dbReference type="ChEBI" id="CHEBI:29105"/>
    </cofactor>
    <text evidence="7">Binds 1 zinc ion.</text>
</comment>
<keyword evidence="10" id="KW-1185">Reference proteome</keyword>
<evidence type="ECO:0000256" key="2">
    <source>
        <dbReference type="ARBA" id="ARBA00022722"/>
    </source>
</evidence>
<keyword evidence="4 7" id="KW-0255">Endonuclease</keyword>
<keyword evidence="2 7" id="KW-0540">Nuclease</keyword>
<keyword evidence="3 7" id="KW-0479">Metal-binding</keyword>
<comment type="function">
    <text evidence="7">Single strand-specific metallo-endoribonuclease involved in late-stage 70S ribosome quality control and in maturation of the 3' terminus of the 16S rRNA.</text>
</comment>
<dbReference type="GO" id="GO:0004521">
    <property type="term" value="F:RNA endonuclease activity"/>
    <property type="evidence" value="ECO:0007669"/>
    <property type="project" value="UniProtKB-UniRule"/>
</dbReference>
<comment type="caution">
    <text evidence="9">The sequence shown here is derived from an EMBL/GenBank/DDBJ whole genome shotgun (WGS) entry which is preliminary data.</text>
</comment>
<evidence type="ECO:0000256" key="7">
    <source>
        <dbReference type="HAMAP-Rule" id="MF_00009"/>
    </source>
</evidence>
<evidence type="ECO:0000256" key="6">
    <source>
        <dbReference type="ARBA" id="ARBA00022833"/>
    </source>
</evidence>
<sequence>MTTRPRARRARAARKRTPAMAAKPEYPRVVALGADGKRTRIAAERIEIDFGRGRRMVLDFPHMAWGDVDVEAISDEGTPVISVQPSACNLLTLRVDVHHDMQPLALGELPAAPLEPHLALTVQKALDDADKAQAPKKHRFRRWAQAALRRDAEVTIRLVGEAEGRALNRDYRGKDYATNVLTFVYGEDGGDAPLAGDLVLCVPVVVREAAAQGKDLEAHYAHLVVHGMLHLQGFDHEDEAEAAIMEALETEILAALGHADPYA</sequence>
<dbReference type="OrthoDB" id="9807740at2"/>
<evidence type="ECO:0000256" key="3">
    <source>
        <dbReference type="ARBA" id="ARBA00022723"/>
    </source>
</evidence>
<dbReference type="SUPFAM" id="SSF55486">
    <property type="entry name" value="Metalloproteases ('zincins'), catalytic domain"/>
    <property type="match status" value="1"/>
</dbReference>
<comment type="subcellular location">
    <subcellularLocation>
        <location evidence="7">Cytoplasm</location>
    </subcellularLocation>
</comment>
<dbReference type="GO" id="GO:0008270">
    <property type="term" value="F:zinc ion binding"/>
    <property type="evidence" value="ECO:0007669"/>
    <property type="project" value="UniProtKB-UniRule"/>
</dbReference>
<keyword evidence="7" id="KW-0963">Cytoplasm</keyword>
<dbReference type="InterPro" id="IPR002036">
    <property type="entry name" value="YbeY"/>
</dbReference>
<keyword evidence="7" id="KW-0698">rRNA processing</keyword>
<dbReference type="InterPro" id="IPR023091">
    <property type="entry name" value="MetalPrtase_cat_dom_sf_prd"/>
</dbReference>
<dbReference type="GO" id="GO:0005737">
    <property type="term" value="C:cytoplasm"/>
    <property type="evidence" value="ECO:0007669"/>
    <property type="project" value="UniProtKB-SubCell"/>
</dbReference>
<gene>
    <name evidence="7" type="primary">ybeY</name>
    <name evidence="9" type="ORF">C8261_07210</name>
</gene>
<organism evidence="9 10">
    <name type="scientific">Pseudothauera lacus</name>
    <dbReference type="NCBI Taxonomy" id="2136175"/>
    <lineage>
        <taxon>Bacteria</taxon>
        <taxon>Pseudomonadati</taxon>
        <taxon>Pseudomonadota</taxon>
        <taxon>Betaproteobacteria</taxon>
        <taxon>Rhodocyclales</taxon>
        <taxon>Zoogloeaceae</taxon>
        <taxon>Pseudothauera</taxon>
    </lineage>
</organism>
<dbReference type="AlphaFoldDB" id="A0A2T4IFN8"/>
<dbReference type="PROSITE" id="PS01306">
    <property type="entry name" value="UPF0054"/>
    <property type="match status" value="1"/>
</dbReference>
<dbReference type="EMBL" id="PZKC01000005">
    <property type="protein sequence ID" value="PTD96600.1"/>
    <property type="molecule type" value="Genomic_DNA"/>
</dbReference>
<proteinExistence type="inferred from homology"/>
<dbReference type="Pfam" id="PF02130">
    <property type="entry name" value="YbeY"/>
    <property type="match status" value="1"/>
</dbReference>
<feature type="binding site" evidence="7">
    <location>
        <position position="236"/>
    </location>
    <ligand>
        <name>Zn(2+)</name>
        <dbReference type="ChEBI" id="CHEBI:29105"/>
        <note>catalytic</note>
    </ligand>
</feature>
<evidence type="ECO:0000256" key="8">
    <source>
        <dbReference type="SAM" id="MobiDB-lite"/>
    </source>
</evidence>
<evidence type="ECO:0000313" key="10">
    <source>
        <dbReference type="Proteomes" id="UP000241193"/>
    </source>
</evidence>